<dbReference type="GO" id="GO:0006107">
    <property type="term" value="P:oxaloacetate metabolic process"/>
    <property type="evidence" value="ECO:0007669"/>
    <property type="project" value="TreeGrafter"/>
</dbReference>
<dbReference type="Pfam" id="PF03328">
    <property type="entry name" value="HpcH_HpaI"/>
    <property type="match status" value="1"/>
</dbReference>
<dbReference type="PIRSF" id="PIRSF015582">
    <property type="entry name" value="Cit_lyase_B"/>
    <property type="match status" value="1"/>
</dbReference>
<dbReference type="PANTHER" id="PTHR32308">
    <property type="entry name" value="LYASE BETA SUBUNIT, PUTATIVE (AFU_ORTHOLOGUE AFUA_4G13030)-RELATED"/>
    <property type="match status" value="1"/>
</dbReference>
<feature type="binding site" evidence="5">
    <location>
        <position position="147"/>
    </location>
    <ligand>
        <name>Mg(2+)</name>
        <dbReference type="ChEBI" id="CHEBI:18420"/>
    </ligand>
</feature>
<dbReference type="GeneID" id="41840215"/>
<proteinExistence type="predicted"/>
<sequence length="277" mass="29593">MDTSTSWTMPGPGWLFCPADRPERYAKAAAAADVVILDLEDAVNPADKPAARQALIDAFNGDGAPDVETTVVRVNAATTDEFAADLACLEQLPVRRVMLAKTETRADVDALPDHDIIALIESPLGAVNAAEIAAAPNVAGFMWGSEDLTAGLGGRRSRLADGSYHPIVQQVRGNVLLAAKAHGCFALDSVFMDIGNLLALRAEADDAVAIGFDAKVAIHPKQVATIRDAYAPTDEQIDWATRLMDAAKRERGVFTFEGQMVDGPVFKQAEQILRRAN</sequence>
<dbReference type="OrthoDB" id="5172636at2"/>
<dbReference type="InterPro" id="IPR015813">
    <property type="entry name" value="Pyrv/PenolPyrv_kinase-like_dom"/>
</dbReference>
<dbReference type="eggNOG" id="COG2301">
    <property type="taxonomic scope" value="Bacteria"/>
</dbReference>
<evidence type="ECO:0000313" key="8">
    <source>
        <dbReference type="Proteomes" id="UP000027986"/>
    </source>
</evidence>
<dbReference type="InterPro" id="IPR011206">
    <property type="entry name" value="Citrate_lyase_beta/mcl1/mcl2"/>
</dbReference>
<feature type="binding site" evidence="5">
    <location>
        <position position="121"/>
    </location>
    <ligand>
        <name>Mg(2+)</name>
        <dbReference type="ChEBI" id="CHEBI:18420"/>
    </ligand>
</feature>
<name>A0A075JCX6_9MICO</name>
<evidence type="ECO:0000313" key="7">
    <source>
        <dbReference type="EMBL" id="AIF40121.1"/>
    </source>
</evidence>
<dbReference type="HOGENOM" id="CLU_044864_2_1_11"/>
<evidence type="ECO:0000256" key="2">
    <source>
        <dbReference type="ARBA" id="ARBA00022723"/>
    </source>
</evidence>
<dbReference type="Proteomes" id="UP000027986">
    <property type="component" value="Chromosome"/>
</dbReference>
<keyword evidence="2 5" id="KW-0479">Metal-binding</keyword>
<dbReference type="Gene3D" id="3.20.20.60">
    <property type="entry name" value="Phosphoenolpyruvate-binding domains"/>
    <property type="match status" value="1"/>
</dbReference>
<accession>A0A075JCX6</accession>
<evidence type="ECO:0000256" key="3">
    <source>
        <dbReference type="ARBA" id="ARBA00022842"/>
    </source>
</evidence>
<dbReference type="RefSeq" id="WP_038566927.1">
    <property type="nucleotide sequence ID" value="NZ_CP008889.1"/>
</dbReference>
<evidence type="ECO:0000256" key="4">
    <source>
        <dbReference type="PIRSR" id="PIRSR015582-1"/>
    </source>
</evidence>
<dbReference type="InterPro" id="IPR005000">
    <property type="entry name" value="Aldolase/citrate-lyase_domain"/>
</dbReference>
<dbReference type="InterPro" id="IPR040442">
    <property type="entry name" value="Pyrv_kinase-like_dom_sf"/>
</dbReference>
<keyword evidence="3 5" id="KW-0460">Magnesium</keyword>
<evidence type="ECO:0000256" key="5">
    <source>
        <dbReference type="PIRSR" id="PIRSR015582-2"/>
    </source>
</evidence>
<organism evidence="7 8">
    <name type="scientific">Dermacoccus nishinomiyaensis</name>
    <dbReference type="NCBI Taxonomy" id="1274"/>
    <lineage>
        <taxon>Bacteria</taxon>
        <taxon>Bacillati</taxon>
        <taxon>Actinomycetota</taxon>
        <taxon>Actinomycetes</taxon>
        <taxon>Micrococcales</taxon>
        <taxon>Dermacoccaceae</taxon>
        <taxon>Dermacoccus</taxon>
    </lineage>
</organism>
<feature type="domain" description="HpcH/HpaI aldolase/citrate lyase" evidence="6">
    <location>
        <begin position="15"/>
        <end position="220"/>
    </location>
</feature>
<feature type="binding site" evidence="4">
    <location>
        <position position="73"/>
    </location>
    <ligand>
        <name>substrate</name>
    </ligand>
</feature>
<dbReference type="GO" id="GO:0000287">
    <property type="term" value="F:magnesium ion binding"/>
    <property type="evidence" value="ECO:0007669"/>
    <property type="project" value="TreeGrafter"/>
</dbReference>
<dbReference type="SUPFAM" id="SSF51621">
    <property type="entry name" value="Phosphoenolpyruvate/pyruvate domain"/>
    <property type="match status" value="1"/>
</dbReference>
<dbReference type="AlphaFoldDB" id="A0A075JCX6"/>
<dbReference type="KEGG" id="dni:HX89_03165"/>
<feature type="binding site" evidence="4">
    <location>
        <position position="121"/>
    </location>
    <ligand>
        <name>substrate</name>
    </ligand>
</feature>
<keyword evidence="8" id="KW-1185">Reference proteome</keyword>
<protein>
    <submittedName>
        <fullName evidence="7">Citrate lyase subunit beta</fullName>
    </submittedName>
</protein>
<dbReference type="PANTHER" id="PTHR32308:SF10">
    <property type="entry name" value="CITRATE LYASE SUBUNIT BETA"/>
    <property type="match status" value="1"/>
</dbReference>
<comment type="cofactor">
    <cofactor evidence="1">
        <name>Mg(2+)</name>
        <dbReference type="ChEBI" id="CHEBI:18420"/>
    </cofactor>
</comment>
<evidence type="ECO:0000256" key="1">
    <source>
        <dbReference type="ARBA" id="ARBA00001946"/>
    </source>
</evidence>
<dbReference type="EMBL" id="CP008889">
    <property type="protein sequence ID" value="AIF40121.1"/>
    <property type="molecule type" value="Genomic_DNA"/>
</dbReference>
<evidence type="ECO:0000259" key="6">
    <source>
        <dbReference type="Pfam" id="PF03328"/>
    </source>
</evidence>
<keyword evidence="7" id="KW-0456">Lyase</keyword>
<dbReference type="GO" id="GO:0016829">
    <property type="term" value="F:lyase activity"/>
    <property type="evidence" value="ECO:0007669"/>
    <property type="project" value="UniProtKB-KW"/>
</dbReference>
<reference evidence="7 8" key="1">
    <citation type="submission" date="2014-07" db="EMBL/GenBank/DDBJ databases">
        <title>Genome Sequencing of Dermacoccus nishinomiyaensis.</title>
        <authorList>
            <person name="Hong K.W."/>
            <person name="Chan K.G."/>
        </authorList>
    </citation>
    <scope>NUCLEOTIDE SEQUENCE [LARGE SCALE GENOMIC DNA]</scope>
    <source>
        <strain evidence="7 8">M25</strain>
    </source>
</reference>
<gene>
    <name evidence="7" type="ORF">HX89_03165</name>
</gene>